<name>A0AAE3DMH3_9FIRM</name>
<dbReference type="AlphaFoldDB" id="A0AAE3DMH3"/>
<sequence length="251" mass="27550">MAETWFTPKEWKARLVEFAGRRLLRNVANGETVTYDVSRSEGQVSQEGDAFNTKNMNDLEQRVANGFANAKTAVDALSNDLQNKMSKYYGTATLSETNEKSVLKHLLVDVDLMGKYGNCNFSVLVNSTQFYSGTMHSDGGATAWGHIQQRNSDNAPGSLYSFYYNRGADPVLKKLGRSGTIAGVGGYWMDPPAGEYKEWTTGCVRWDGDNLLVTVEDDYAQGHLAVGAKVGSKSRPGQWGDKTGGLITLKY</sequence>
<organism evidence="1 2">
    <name type="scientific">Gallintestinimicrobium propionicum</name>
    <dbReference type="NCBI Taxonomy" id="2981770"/>
    <lineage>
        <taxon>Bacteria</taxon>
        <taxon>Bacillati</taxon>
        <taxon>Bacillota</taxon>
        <taxon>Clostridia</taxon>
        <taxon>Lachnospirales</taxon>
        <taxon>Lachnospiraceae</taxon>
        <taxon>Gallintestinimicrobium</taxon>
    </lineage>
</organism>
<evidence type="ECO:0000313" key="1">
    <source>
        <dbReference type="EMBL" id="MCC2166173.1"/>
    </source>
</evidence>
<dbReference type="RefSeq" id="WP_308727413.1">
    <property type="nucleotide sequence ID" value="NZ_JAJEQF010000001.1"/>
</dbReference>
<keyword evidence="2" id="KW-1185">Reference proteome</keyword>
<proteinExistence type="predicted"/>
<evidence type="ECO:0000313" key="2">
    <source>
        <dbReference type="Proteomes" id="UP001199355"/>
    </source>
</evidence>
<protein>
    <submittedName>
        <fullName evidence="1">Uncharacterized protein</fullName>
    </submittedName>
</protein>
<comment type="caution">
    <text evidence="1">The sequence shown here is derived from an EMBL/GenBank/DDBJ whole genome shotgun (WGS) entry which is preliminary data.</text>
</comment>
<reference evidence="1 2" key="1">
    <citation type="submission" date="2021-10" db="EMBL/GenBank/DDBJ databases">
        <title>Anaerobic single-cell dispensing facilitates the cultivation of human gut bacteria.</title>
        <authorList>
            <person name="Afrizal A."/>
        </authorList>
    </citation>
    <scope>NUCLEOTIDE SEQUENCE [LARGE SCALE GENOMIC DNA]</scope>
    <source>
        <strain evidence="1 2">CLA-AA-H244</strain>
    </source>
</reference>
<dbReference type="Proteomes" id="UP001199355">
    <property type="component" value="Unassembled WGS sequence"/>
</dbReference>
<accession>A0AAE3DMH3</accession>
<dbReference type="EMBL" id="JAJEQF010000001">
    <property type="protein sequence ID" value="MCC2166173.1"/>
    <property type="molecule type" value="Genomic_DNA"/>
</dbReference>
<gene>
    <name evidence="1" type="ORF">LKD45_00400</name>
</gene>